<dbReference type="PANTHER" id="PTHR38099:SF1">
    <property type="entry name" value="LARGE RIBOSOMAL RNA SUBUNIT ACCUMULATION PROTEIN YCED"/>
    <property type="match status" value="1"/>
</dbReference>
<accession>A0ABT0YQC0</accession>
<dbReference type="RefSeq" id="WP_251779292.1">
    <property type="nucleotide sequence ID" value="NZ_JAMKFE010000008.1"/>
</dbReference>
<dbReference type="EMBL" id="JAMKFE010000008">
    <property type="protein sequence ID" value="MCM5680848.1"/>
    <property type="molecule type" value="Genomic_DNA"/>
</dbReference>
<evidence type="ECO:0000256" key="2">
    <source>
        <dbReference type="ARBA" id="ARBA00010740"/>
    </source>
</evidence>
<evidence type="ECO:0000256" key="5">
    <source>
        <dbReference type="ARBA" id="ARBA00031841"/>
    </source>
</evidence>
<dbReference type="Proteomes" id="UP001165541">
    <property type="component" value="Unassembled WGS sequence"/>
</dbReference>
<evidence type="ECO:0000256" key="4">
    <source>
        <dbReference type="ARBA" id="ARBA00022517"/>
    </source>
</evidence>
<comment type="similarity">
    <text evidence="2">Belongs to the DUF177 domain family.</text>
</comment>
<evidence type="ECO:0000313" key="6">
    <source>
        <dbReference type="EMBL" id="MCM5680848.1"/>
    </source>
</evidence>
<dbReference type="Pfam" id="PF02620">
    <property type="entry name" value="YceD"/>
    <property type="match status" value="1"/>
</dbReference>
<evidence type="ECO:0000313" key="7">
    <source>
        <dbReference type="Proteomes" id="UP001165541"/>
    </source>
</evidence>
<organism evidence="6 7">
    <name type="scientific">Caldimonas mangrovi</name>
    <dbReference type="NCBI Taxonomy" id="2944811"/>
    <lineage>
        <taxon>Bacteria</taxon>
        <taxon>Pseudomonadati</taxon>
        <taxon>Pseudomonadota</taxon>
        <taxon>Betaproteobacteria</taxon>
        <taxon>Burkholderiales</taxon>
        <taxon>Sphaerotilaceae</taxon>
        <taxon>Caldimonas</taxon>
    </lineage>
</organism>
<dbReference type="InterPro" id="IPR003772">
    <property type="entry name" value="YceD"/>
</dbReference>
<keyword evidence="7" id="KW-1185">Reference proteome</keyword>
<gene>
    <name evidence="6" type="ORF">M8A51_15085</name>
</gene>
<dbReference type="InterPro" id="IPR039255">
    <property type="entry name" value="YceD_bac"/>
</dbReference>
<protein>
    <recommendedName>
        <fullName evidence="3">Large ribosomal RNA subunit accumulation protein YceD</fullName>
    </recommendedName>
    <alternativeName>
        <fullName evidence="5">23S rRNA accumulation protein YceD</fullName>
    </alternativeName>
</protein>
<evidence type="ECO:0000256" key="1">
    <source>
        <dbReference type="ARBA" id="ARBA00002868"/>
    </source>
</evidence>
<name>A0ABT0YQC0_9BURK</name>
<evidence type="ECO:0000256" key="3">
    <source>
        <dbReference type="ARBA" id="ARBA00015716"/>
    </source>
</evidence>
<proteinExistence type="inferred from homology"/>
<keyword evidence="4" id="KW-0690">Ribosome biogenesis</keyword>
<dbReference type="PANTHER" id="PTHR38099">
    <property type="entry name" value="LARGE RIBOSOMAL RNA SUBUNIT ACCUMULATION PROTEIN YCED"/>
    <property type="match status" value="1"/>
</dbReference>
<comment type="caution">
    <text evidence="6">The sequence shown here is derived from an EMBL/GenBank/DDBJ whole genome shotgun (WGS) entry which is preliminary data.</text>
</comment>
<sequence length="185" mass="20422">MKAREFDPLRLDVQEFARAAASLQGQWVLTSMPRLAASQHEDAAVQGREVVWSATGERVERTGAEAQTWLHLEARTAVALECQRCLRPIEERIEAERSFRFVTGETQAEALDADSEEDVLAMTRTLDLRELIEDELILALPLVPRHDRCPVSLPAASAPEAPAAGAEKQSNPFAVLAQLKKGRPS</sequence>
<comment type="function">
    <text evidence="1">Plays a role in synthesis, processing and/or stability of 23S rRNA.</text>
</comment>
<reference evidence="6" key="1">
    <citation type="submission" date="2022-05" db="EMBL/GenBank/DDBJ databases">
        <title>Schlegelella sp. nov., isolated from mangrove soil.</title>
        <authorList>
            <person name="Liu Y."/>
            <person name="Ge X."/>
            <person name="Liu W."/>
        </authorList>
    </citation>
    <scope>NUCLEOTIDE SEQUENCE</scope>
    <source>
        <strain evidence="6">S2-27</strain>
    </source>
</reference>